<evidence type="ECO:0000313" key="3">
    <source>
        <dbReference type="Proteomes" id="UP001281761"/>
    </source>
</evidence>
<dbReference type="Proteomes" id="UP001281761">
    <property type="component" value="Unassembled WGS sequence"/>
</dbReference>
<protein>
    <submittedName>
        <fullName evidence="2">Uncharacterized protein</fullName>
    </submittedName>
</protein>
<sequence length="305" mass="34396">MLPGSFVLQNRTYNKPKKPVVLKNKPNFVCSIAFGIVGLILIVQHDGGNYSHCIRRVIGVAFQLFACRFAIVYKFELDFENDKFVFEAGGNCCATMCSNVRRRDELTLEELYAFQFVGWKTMTTPKVRDDAFDSNGIYKPAQGLGDKPTYVIRVVTRMGTGIGPNYYFPLNQIQELFDAWNEYQGWAIQNGKRDPNAPAPGGHQMQGMPQQAYGQPQQGQQGYPQQVYSSQGYPQQQYPQQYPQQQQYGQQAYVQPVGQPGQYQPEYNTQNGMYQPPAALPGEQTHSFPAETSNDPGIADEKKIV</sequence>
<comment type="caution">
    <text evidence="2">The sequence shown here is derived from an EMBL/GenBank/DDBJ whole genome shotgun (WGS) entry which is preliminary data.</text>
</comment>
<keyword evidence="3" id="KW-1185">Reference proteome</keyword>
<evidence type="ECO:0000313" key="2">
    <source>
        <dbReference type="EMBL" id="KAK2947280.1"/>
    </source>
</evidence>
<accession>A0ABQ9X6F1</accession>
<proteinExistence type="predicted"/>
<feature type="region of interest" description="Disordered" evidence="1">
    <location>
        <begin position="189"/>
        <end position="305"/>
    </location>
</feature>
<evidence type="ECO:0000256" key="1">
    <source>
        <dbReference type="SAM" id="MobiDB-lite"/>
    </source>
</evidence>
<dbReference type="EMBL" id="JARBJD010000205">
    <property type="protein sequence ID" value="KAK2947280.1"/>
    <property type="molecule type" value="Genomic_DNA"/>
</dbReference>
<name>A0ABQ9X6F1_9EUKA</name>
<organism evidence="2 3">
    <name type="scientific">Blattamonas nauphoetae</name>
    <dbReference type="NCBI Taxonomy" id="2049346"/>
    <lineage>
        <taxon>Eukaryota</taxon>
        <taxon>Metamonada</taxon>
        <taxon>Preaxostyla</taxon>
        <taxon>Oxymonadida</taxon>
        <taxon>Blattamonas</taxon>
    </lineage>
</organism>
<feature type="compositionally biased region" description="Low complexity" evidence="1">
    <location>
        <begin position="199"/>
        <end position="265"/>
    </location>
</feature>
<reference evidence="2 3" key="1">
    <citation type="journal article" date="2022" name="bioRxiv">
        <title>Genomics of Preaxostyla Flagellates Illuminates Evolutionary Transitions and the Path Towards Mitochondrial Loss.</title>
        <authorList>
            <person name="Novak L.V.F."/>
            <person name="Treitli S.C."/>
            <person name="Pyrih J."/>
            <person name="Halakuc P."/>
            <person name="Pipaliya S.V."/>
            <person name="Vacek V."/>
            <person name="Brzon O."/>
            <person name="Soukal P."/>
            <person name="Eme L."/>
            <person name="Dacks J.B."/>
            <person name="Karnkowska A."/>
            <person name="Elias M."/>
            <person name="Hampl V."/>
        </authorList>
    </citation>
    <scope>NUCLEOTIDE SEQUENCE [LARGE SCALE GENOMIC DNA]</scope>
    <source>
        <strain evidence="2">NAU3</strain>
        <tissue evidence="2">Gut</tissue>
    </source>
</reference>
<gene>
    <name evidence="2" type="ORF">BLNAU_17756</name>
</gene>
<feature type="compositionally biased region" description="Polar residues" evidence="1">
    <location>
        <begin position="284"/>
        <end position="295"/>
    </location>
</feature>